<dbReference type="Pfam" id="PF00512">
    <property type="entry name" value="HisKA"/>
    <property type="match status" value="1"/>
</dbReference>
<dbReference type="FunFam" id="2.10.70.100:FF:000001">
    <property type="entry name" value="Sensory transduction histidine kinase"/>
    <property type="match status" value="1"/>
</dbReference>
<dbReference type="Pfam" id="PF01590">
    <property type="entry name" value="GAF"/>
    <property type="match status" value="2"/>
</dbReference>
<feature type="domain" description="PAC" evidence="18">
    <location>
        <begin position="255"/>
        <end position="307"/>
    </location>
</feature>
<feature type="domain" description="Response regulatory" evidence="16">
    <location>
        <begin position="1246"/>
        <end position="1359"/>
    </location>
</feature>
<keyword evidence="5" id="KW-0997">Cell inner membrane</keyword>
<dbReference type="Pfam" id="PF08447">
    <property type="entry name" value="PAS_3"/>
    <property type="match status" value="2"/>
</dbReference>
<name>A0AA41YWG0_9HYPH</name>
<dbReference type="PROSITE" id="PS50109">
    <property type="entry name" value="HIS_KIN"/>
    <property type="match status" value="1"/>
</dbReference>
<evidence type="ECO:0000256" key="2">
    <source>
        <dbReference type="ARBA" id="ARBA00004429"/>
    </source>
</evidence>
<dbReference type="SMART" id="SM00091">
    <property type="entry name" value="PAS"/>
    <property type="match status" value="5"/>
</dbReference>
<evidence type="ECO:0000259" key="18">
    <source>
        <dbReference type="PROSITE" id="PS50113"/>
    </source>
</evidence>
<dbReference type="Gene3D" id="1.10.287.130">
    <property type="match status" value="1"/>
</dbReference>
<dbReference type="CDD" id="cd00130">
    <property type="entry name" value="PAS"/>
    <property type="match status" value="4"/>
</dbReference>
<dbReference type="EC" id="2.7.13.3" evidence="3"/>
<keyword evidence="12" id="KW-1133">Transmembrane helix</keyword>
<dbReference type="SMART" id="SM00086">
    <property type="entry name" value="PAC"/>
    <property type="match status" value="5"/>
</dbReference>
<dbReference type="RefSeq" id="WP_282586228.1">
    <property type="nucleotide sequence ID" value="NZ_JAMOIM010000012.1"/>
</dbReference>
<comment type="catalytic activity">
    <reaction evidence="1">
        <text>ATP + protein L-histidine = ADP + protein N-phospho-L-histidine.</text>
        <dbReference type="EC" id="2.7.13.3"/>
    </reaction>
</comment>
<dbReference type="InterPro" id="IPR011006">
    <property type="entry name" value="CheY-like_superfamily"/>
</dbReference>
<dbReference type="InterPro" id="IPR029016">
    <property type="entry name" value="GAF-like_dom_sf"/>
</dbReference>
<reference evidence="19" key="1">
    <citation type="submission" date="2022-05" db="EMBL/GenBank/DDBJ databases">
        <authorList>
            <person name="Pankratov T."/>
        </authorList>
    </citation>
    <scope>NUCLEOTIDE SEQUENCE</scope>
    <source>
        <strain evidence="19">BP6-180914</strain>
    </source>
</reference>
<keyword evidence="10" id="KW-0547">Nucleotide-binding</keyword>
<keyword evidence="6 14" id="KW-0597">Phosphoprotein</keyword>
<dbReference type="NCBIfam" id="TIGR00229">
    <property type="entry name" value="sensory_box"/>
    <property type="match status" value="5"/>
</dbReference>
<dbReference type="InterPro" id="IPR003018">
    <property type="entry name" value="GAF"/>
</dbReference>
<dbReference type="GO" id="GO:0005886">
    <property type="term" value="C:plasma membrane"/>
    <property type="evidence" value="ECO:0007669"/>
    <property type="project" value="UniProtKB-SubCell"/>
</dbReference>
<evidence type="ECO:0000256" key="7">
    <source>
        <dbReference type="ARBA" id="ARBA00022679"/>
    </source>
</evidence>
<evidence type="ECO:0000256" key="4">
    <source>
        <dbReference type="ARBA" id="ARBA00022475"/>
    </source>
</evidence>
<dbReference type="InterPro" id="IPR013656">
    <property type="entry name" value="PAS_4"/>
</dbReference>
<dbReference type="SMART" id="SM00387">
    <property type="entry name" value="HATPase_c"/>
    <property type="match status" value="1"/>
</dbReference>
<organism evidence="19 20">
    <name type="scientific">Lichenifustis flavocetrariae</name>
    <dbReference type="NCBI Taxonomy" id="2949735"/>
    <lineage>
        <taxon>Bacteria</taxon>
        <taxon>Pseudomonadati</taxon>
        <taxon>Pseudomonadota</taxon>
        <taxon>Alphaproteobacteria</taxon>
        <taxon>Hyphomicrobiales</taxon>
        <taxon>Lichenihabitantaceae</taxon>
        <taxon>Lichenifustis</taxon>
    </lineage>
</organism>
<dbReference type="Gene3D" id="3.30.565.10">
    <property type="entry name" value="Histidine kinase-like ATPase, C-terminal domain"/>
    <property type="match status" value="1"/>
</dbReference>
<dbReference type="GO" id="GO:0006355">
    <property type="term" value="P:regulation of DNA-templated transcription"/>
    <property type="evidence" value="ECO:0007669"/>
    <property type="project" value="InterPro"/>
</dbReference>
<evidence type="ECO:0000259" key="17">
    <source>
        <dbReference type="PROSITE" id="PS50112"/>
    </source>
</evidence>
<dbReference type="PRINTS" id="PR00344">
    <property type="entry name" value="BCTRLSENSOR"/>
</dbReference>
<dbReference type="InterPro" id="IPR004358">
    <property type="entry name" value="Sig_transdc_His_kin-like_C"/>
</dbReference>
<evidence type="ECO:0000259" key="16">
    <source>
        <dbReference type="PROSITE" id="PS50110"/>
    </source>
</evidence>
<feature type="domain" description="PAC" evidence="18">
    <location>
        <begin position="505"/>
        <end position="559"/>
    </location>
</feature>
<dbReference type="InterPro" id="IPR000014">
    <property type="entry name" value="PAS"/>
</dbReference>
<dbReference type="SMART" id="SM00065">
    <property type="entry name" value="GAF"/>
    <property type="match status" value="2"/>
</dbReference>
<dbReference type="GO" id="GO:0000166">
    <property type="term" value="F:nucleotide binding"/>
    <property type="evidence" value="ECO:0007669"/>
    <property type="project" value="UniProtKB-KW"/>
</dbReference>
<dbReference type="Gene3D" id="3.30.450.40">
    <property type="match status" value="2"/>
</dbReference>
<accession>A0AA41YWG0</accession>
<dbReference type="SUPFAM" id="SSF55874">
    <property type="entry name" value="ATPase domain of HSP90 chaperone/DNA topoisomerase II/histidine kinase"/>
    <property type="match status" value="1"/>
</dbReference>
<dbReference type="InterPro" id="IPR013655">
    <property type="entry name" value="PAS_fold_3"/>
</dbReference>
<dbReference type="PROSITE" id="PS50112">
    <property type="entry name" value="PAS"/>
    <property type="match status" value="2"/>
</dbReference>
<proteinExistence type="predicted"/>
<keyword evidence="20" id="KW-1185">Reference proteome</keyword>
<dbReference type="InterPro" id="IPR036097">
    <property type="entry name" value="HisK_dim/P_sf"/>
</dbReference>
<dbReference type="InterPro" id="IPR013767">
    <property type="entry name" value="PAS_fold"/>
</dbReference>
<dbReference type="SUPFAM" id="SSF47384">
    <property type="entry name" value="Homodimeric domain of signal transducing histidine kinase"/>
    <property type="match status" value="1"/>
</dbReference>
<dbReference type="Pfam" id="PF00072">
    <property type="entry name" value="Response_reg"/>
    <property type="match status" value="1"/>
</dbReference>
<dbReference type="Gene3D" id="3.40.50.2300">
    <property type="match status" value="1"/>
</dbReference>
<evidence type="ECO:0000256" key="10">
    <source>
        <dbReference type="ARBA" id="ARBA00022741"/>
    </source>
</evidence>
<feature type="domain" description="PAC" evidence="18">
    <location>
        <begin position="381"/>
        <end position="433"/>
    </location>
</feature>
<dbReference type="InterPro" id="IPR052162">
    <property type="entry name" value="Sensor_kinase/Photoreceptor"/>
</dbReference>
<feature type="domain" description="PAS" evidence="17">
    <location>
        <begin position="865"/>
        <end position="935"/>
    </location>
</feature>
<feature type="domain" description="PAC" evidence="18">
    <location>
        <begin position="638"/>
        <end position="690"/>
    </location>
</feature>
<dbReference type="Gene3D" id="2.10.70.100">
    <property type="match status" value="1"/>
</dbReference>
<feature type="domain" description="Histidine kinase" evidence="15">
    <location>
        <begin position="1003"/>
        <end position="1224"/>
    </location>
</feature>
<dbReference type="Pfam" id="PF02518">
    <property type="entry name" value="HATPase_c"/>
    <property type="match status" value="1"/>
</dbReference>
<dbReference type="CDD" id="cd00082">
    <property type="entry name" value="HisKA"/>
    <property type="match status" value="1"/>
</dbReference>
<keyword evidence="11" id="KW-0418">Kinase</keyword>
<dbReference type="SUPFAM" id="SSF55785">
    <property type="entry name" value="PYP-like sensor domain (PAS domain)"/>
    <property type="match status" value="5"/>
</dbReference>
<dbReference type="InterPro" id="IPR036890">
    <property type="entry name" value="HATPase_C_sf"/>
</dbReference>
<keyword evidence="7" id="KW-0808">Transferase</keyword>
<dbReference type="SUPFAM" id="SSF52172">
    <property type="entry name" value="CheY-like"/>
    <property type="match status" value="1"/>
</dbReference>
<dbReference type="Proteomes" id="UP001165667">
    <property type="component" value="Unassembled WGS sequence"/>
</dbReference>
<dbReference type="InterPro" id="IPR001610">
    <property type="entry name" value="PAC"/>
</dbReference>
<evidence type="ECO:0000256" key="9">
    <source>
        <dbReference type="ARBA" id="ARBA00022737"/>
    </source>
</evidence>
<evidence type="ECO:0000256" key="13">
    <source>
        <dbReference type="ARBA" id="ARBA00023136"/>
    </source>
</evidence>
<dbReference type="InterPro" id="IPR005467">
    <property type="entry name" value="His_kinase_dom"/>
</dbReference>
<dbReference type="PROSITE" id="PS50113">
    <property type="entry name" value="PAC"/>
    <property type="match status" value="4"/>
</dbReference>
<feature type="modified residue" description="4-aspartylphosphate" evidence="14">
    <location>
        <position position="1297"/>
    </location>
</feature>
<dbReference type="InterPro" id="IPR000700">
    <property type="entry name" value="PAS-assoc_C"/>
</dbReference>
<keyword evidence="9" id="KW-0677">Repeat</keyword>
<dbReference type="SMART" id="SM00388">
    <property type="entry name" value="HisKA"/>
    <property type="match status" value="1"/>
</dbReference>
<evidence type="ECO:0000256" key="1">
    <source>
        <dbReference type="ARBA" id="ARBA00000085"/>
    </source>
</evidence>
<dbReference type="Pfam" id="PF00989">
    <property type="entry name" value="PAS"/>
    <property type="match status" value="1"/>
</dbReference>
<comment type="caution">
    <text evidence="19">The sequence shown here is derived from an EMBL/GenBank/DDBJ whole genome shotgun (WGS) entry which is preliminary data.</text>
</comment>
<dbReference type="PROSITE" id="PS50110">
    <property type="entry name" value="RESPONSE_REGULATORY"/>
    <property type="match status" value="1"/>
</dbReference>
<dbReference type="PANTHER" id="PTHR43304:SF1">
    <property type="entry name" value="PAC DOMAIN-CONTAINING PROTEIN"/>
    <property type="match status" value="1"/>
</dbReference>
<dbReference type="InterPro" id="IPR035965">
    <property type="entry name" value="PAS-like_dom_sf"/>
</dbReference>
<evidence type="ECO:0000259" key="15">
    <source>
        <dbReference type="PROSITE" id="PS50109"/>
    </source>
</evidence>
<dbReference type="InterPro" id="IPR001789">
    <property type="entry name" value="Sig_transdc_resp-reg_receiver"/>
</dbReference>
<dbReference type="Pfam" id="PF08448">
    <property type="entry name" value="PAS_4"/>
    <property type="match status" value="2"/>
</dbReference>
<keyword evidence="8" id="KW-0812">Transmembrane</keyword>
<dbReference type="EMBL" id="JAMOIM010000012">
    <property type="protein sequence ID" value="MCW6509854.1"/>
    <property type="molecule type" value="Genomic_DNA"/>
</dbReference>
<dbReference type="InterPro" id="IPR003661">
    <property type="entry name" value="HisK_dim/P_dom"/>
</dbReference>
<dbReference type="SMART" id="SM00448">
    <property type="entry name" value="REC"/>
    <property type="match status" value="1"/>
</dbReference>
<sequence>MVETRDANADESRRLSILDGYGILDTPAEPGFDGIVLLASQICQAPVALVSLVAADRQWFKARTGFDGCETPLDVSICRHALARPGLLVIPDLTADPRTRENALVTGEPFIRFYAGARLETPEGLALGTLCVIDTKARPEGLSAAQATALEVLAGQVMAQMELRRTMRARDAALRAMREGDVRQRQILESAVDFAIIATDRAGLVTDWNAGAERIFGWSIAEMRGEPADRFFTPEDRAADRVGHEMRSTLESGRGNDERWHLRKDGSRFWANGEMMPLRNEAGEHIGFIKIVRDETSRREADEKLRVSEEFLQGVLASSDDCIQVLDLDGNLTFMSEGGRRAMEVNDFEALRGRAWPVTCPDDLRPTANVAVEAARAGGTGHYQGRTDTFGGTPKWWDVRVTPILDGEGKPEKLLAISRDITAARHAEAALREAEGLNSLILNSSGDCTVVLDLDGHTLFVSPGGIEAMEISDVDAIIGLSWLRVWNGADNEAARNAVAEARAGRKGQFQGFCPTHKGTPKWWDVVISPLLGPDGEPERLVSVGRDITASRQVAEKLARSQERLNLALGASGMVGIWDWDLRADVIYADANFARIYTVDPEWAARGAPLSEYVKNIHPDDLPDFQAELDRLFAGAEEFSNEYRIFQPGGSVRWVLARGRLVRHDDGTPIRFPGASVDITERKQAEARRLAVLDLGDRLRDLTDPAEMAFAAAEVMGRTLGASRAGYGTVSLAGEVITIEKDWAVPGVAGIAGTHTFRDFGSFVDELKRGAMVVVDDTETDRRTIAKTSALDAIGVRSVINLPIFEHGRFVAMFYVHDDKARHWGVEQTAFVRNVADRTRAAIERRLAEDRLRDLNADLERRVEERTRERDRVWRNSQDLLVVIDRRGVFRSVSPVAEKILGWSPEEMLGLTVFDFVHPDDLPSTGRSLDKAKGEELPTYLNRYRRKDGTYRWMSWVAAPEDDLIYAYGRDVTAEKEKTEALRLAEEQLRQAQKMEAVGQLTGGVAHDFNNLLTVIRSSVDLLKRADLAEERRQRYVQAISDTTTRASKLTGQLLAFARRQALKPEVFDVVRSVGTIRDMVRTLTGSRIRIETSLPDRPCFVDADPSQFDTALVNLAVNARDAMDGEGQLTISVTTATSVPQTRSQPVVKGDFVVVAMSDTGSGIAAADLERIFEPFFTTKGVGQGTGLGLSQVIGFVKQSGGEVAVESEVGRGTTFSLYLPRTSEPNDAVANGTASDALVDGHGVRVLVVEDNEDVGSFATLSLQELGYGTLLAANADEALAALASDPDRFDVVFSDVVMPGMNGIELGQEIRRRYPSLPMVLTSGYSHVLAQNGTFGFELLHKPYSIEDLSRVLRKAAGWRQGTLAPA</sequence>
<dbReference type="PANTHER" id="PTHR43304">
    <property type="entry name" value="PHYTOCHROME-LIKE PROTEIN CPH1"/>
    <property type="match status" value="1"/>
</dbReference>
<dbReference type="Gene3D" id="3.30.450.20">
    <property type="entry name" value="PAS domain"/>
    <property type="match status" value="5"/>
</dbReference>
<dbReference type="GO" id="GO:0000155">
    <property type="term" value="F:phosphorelay sensor kinase activity"/>
    <property type="evidence" value="ECO:0007669"/>
    <property type="project" value="InterPro"/>
</dbReference>
<evidence type="ECO:0000256" key="14">
    <source>
        <dbReference type="PROSITE-ProRule" id="PRU00169"/>
    </source>
</evidence>
<keyword evidence="4" id="KW-1003">Cell membrane</keyword>
<gene>
    <name evidence="19" type="ORF">M8523_17695</name>
</gene>
<keyword evidence="13" id="KW-0472">Membrane</keyword>
<evidence type="ECO:0000256" key="6">
    <source>
        <dbReference type="ARBA" id="ARBA00022553"/>
    </source>
</evidence>
<dbReference type="InterPro" id="IPR003594">
    <property type="entry name" value="HATPase_dom"/>
</dbReference>
<evidence type="ECO:0000313" key="20">
    <source>
        <dbReference type="Proteomes" id="UP001165667"/>
    </source>
</evidence>
<evidence type="ECO:0000256" key="8">
    <source>
        <dbReference type="ARBA" id="ARBA00022692"/>
    </source>
</evidence>
<feature type="domain" description="PAS" evidence="17">
    <location>
        <begin position="180"/>
        <end position="253"/>
    </location>
</feature>
<evidence type="ECO:0000256" key="5">
    <source>
        <dbReference type="ARBA" id="ARBA00022519"/>
    </source>
</evidence>
<evidence type="ECO:0000313" key="19">
    <source>
        <dbReference type="EMBL" id="MCW6509854.1"/>
    </source>
</evidence>
<protein>
    <recommendedName>
        <fullName evidence="3">histidine kinase</fullName>
        <ecNumber evidence="3">2.7.13.3</ecNumber>
    </recommendedName>
</protein>
<evidence type="ECO:0000256" key="3">
    <source>
        <dbReference type="ARBA" id="ARBA00012438"/>
    </source>
</evidence>
<evidence type="ECO:0000256" key="12">
    <source>
        <dbReference type="ARBA" id="ARBA00022989"/>
    </source>
</evidence>
<dbReference type="SUPFAM" id="SSF55781">
    <property type="entry name" value="GAF domain-like"/>
    <property type="match status" value="2"/>
</dbReference>
<evidence type="ECO:0000256" key="11">
    <source>
        <dbReference type="ARBA" id="ARBA00022777"/>
    </source>
</evidence>
<comment type="subcellular location">
    <subcellularLocation>
        <location evidence="2">Cell inner membrane</location>
        <topology evidence="2">Multi-pass membrane protein</topology>
    </subcellularLocation>
</comment>